<evidence type="ECO:0000256" key="5">
    <source>
        <dbReference type="SAM" id="MobiDB-lite"/>
    </source>
</evidence>
<feature type="compositionally biased region" description="Basic and acidic residues" evidence="5">
    <location>
        <begin position="138"/>
        <end position="147"/>
    </location>
</feature>
<evidence type="ECO:0000256" key="2">
    <source>
        <dbReference type="ARBA" id="ARBA00022771"/>
    </source>
</evidence>
<name>A0ABD3RAP9_9STRA</name>
<evidence type="ECO:0000256" key="3">
    <source>
        <dbReference type="ARBA" id="ARBA00022833"/>
    </source>
</evidence>
<evidence type="ECO:0000259" key="6">
    <source>
        <dbReference type="PROSITE" id="PS50103"/>
    </source>
</evidence>
<evidence type="ECO:0000256" key="4">
    <source>
        <dbReference type="PROSITE-ProRule" id="PRU00723"/>
    </source>
</evidence>
<dbReference type="InterPro" id="IPR036875">
    <property type="entry name" value="Znf_CCHC_sf"/>
</dbReference>
<dbReference type="InterPro" id="IPR000571">
    <property type="entry name" value="Znf_CCCH"/>
</dbReference>
<dbReference type="EMBL" id="JALLPB020000354">
    <property type="protein sequence ID" value="KAL3810070.1"/>
    <property type="molecule type" value="Genomic_DNA"/>
</dbReference>
<dbReference type="Gene3D" id="4.10.1000.10">
    <property type="entry name" value="Zinc finger, CCCH-type"/>
    <property type="match status" value="1"/>
</dbReference>
<dbReference type="InterPro" id="IPR036855">
    <property type="entry name" value="Znf_CCCH_sf"/>
</dbReference>
<dbReference type="Proteomes" id="UP001530377">
    <property type="component" value="Unassembled WGS sequence"/>
</dbReference>
<dbReference type="Pfam" id="PF13696">
    <property type="entry name" value="zf-CCHC_2"/>
    <property type="match status" value="1"/>
</dbReference>
<feature type="compositionally biased region" description="Basic and acidic residues" evidence="5">
    <location>
        <begin position="155"/>
        <end position="180"/>
    </location>
</feature>
<organism evidence="7 8">
    <name type="scientific">Cyclostephanos tholiformis</name>
    <dbReference type="NCBI Taxonomy" id="382380"/>
    <lineage>
        <taxon>Eukaryota</taxon>
        <taxon>Sar</taxon>
        <taxon>Stramenopiles</taxon>
        <taxon>Ochrophyta</taxon>
        <taxon>Bacillariophyta</taxon>
        <taxon>Coscinodiscophyceae</taxon>
        <taxon>Thalassiosirophycidae</taxon>
        <taxon>Stephanodiscales</taxon>
        <taxon>Stephanodiscaceae</taxon>
        <taxon>Cyclostephanos</taxon>
    </lineage>
</organism>
<dbReference type="Pfam" id="PF00642">
    <property type="entry name" value="zf-CCCH"/>
    <property type="match status" value="1"/>
</dbReference>
<keyword evidence="3 4" id="KW-0862">Zinc</keyword>
<proteinExistence type="predicted"/>
<gene>
    <name evidence="7" type="ORF">ACHAXA_011803</name>
</gene>
<feature type="domain" description="C3H1-type" evidence="6">
    <location>
        <begin position="180"/>
        <end position="207"/>
    </location>
</feature>
<dbReference type="SUPFAM" id="SSF57756">
    <property type="entry name" value="Retrovirus zinc finger-like domains"/>
    <property type="match status" value="1"/>
</dbReference>
<feature type="region of interest" description="Disordered" evidence="5">
    <location>
        <begin position="138"/>
        <end position="180"/>
    </location>
</feature>
<evidence type="ECO:0000313" key="7">
    <source>
        <dbReference type="EMBL" id="KAL3810070.1"/>
    </source>
</evidence>
<dbReference type="InterPro" id="IPR025829">
    <property type="entry name" value="Zn_knuckle_CX2CX3GHX4C"/>
</dbReference>
<feature type="zinc finger region" description="C3H1-type" evidence="4">
    <location>
        <begin position="180"/>
        <end position="207"/>
    </location>
</feature>
<dbReference type="Gene3D" id="4.10.60.10">
    <property type="entry name" value="Zinc finger, CCHC-type"/>
    <property type="match status" value="1"/>
</dbReference>
<dbReference type="PROSITE" id="PS50103">
    <property type="entry name" value="ZF_C3H1"/>
    <property type="match status" value="1"/>
</dbReference>
<reference evidence="7 8" key="1">
    <citation type="submission" date="2024-10" db="EMBL/GenBank/DDBJ databases">
        <title>Updated reference genomes for cyclostephanoid diatoms.</title>
        <authorList>
            <person name="Roberts W.R."/>
            <person name="Alverson A.J."/>
        </authorList>
    </citation>
    <scope>NUCLEOTIDE SEQUENCE [LARGE SCALE GENOMIC DNA]</scope>
    <source>
        <strain evidence="7 8">AJA228-03</strain>
    </source>
</reference>
<feature type="region of interest" description="Disordered" evidence="5">
    <location>
        <begin position="44"/>
        <end position="69"/>
    </location>
</feature>
<evidence type="ECO:0000256" key="1">
    <source>
        <dbReference type="ARBA" id="ARBA00022723"/>
    </source>
</evidence>
<keyword evidence="1 4" id="KW-0479">Metal-binding</keyword>
<protein>
    <recommendedName>
        <fullName evidence="6">C3H1-type domain-containing protein</fullName>
    </recommendedName>
</protein>
<dbReference type="SMART" id="SM00356">
    <property type="entry name" value="ZnF_C3H1"/>
    <property type="match status" value="1"/>
</dbReference>
<sequence>MAGEDSEIVVVDTDKKRKVESVPPDGYVCRLCSTPGHWIQVCPTKKTGAKRQRKSDHVPVTGQDPSPDDIEKAKLLQKIPPPNCFCGIPSRLNKVKRSKEGGENSRAVGKYFFFCSKKRDDETQCRFARPVEMEMNKKGSVVDKSSDKTTGSMHGKWDDGKTTEIKKHDKRGDNKEKTEKKSKLVCKFFAKNGSCKKSNNCEFSHDV</sequence>
<keyword evidence="8" id="KW-1185">Reference proteome</keyword>
<accession>A0ABD3RAP9</accession>
<dbReference type="GO" id="GO:0008270">
    <property type="term" value="F:zinc ion binding"/>
    <property type="evidence" value="ECO:0007669"/>
    <property type="project" value="UniProtKB-KW"/>
</dbReference>
<dbReference type="AlphaFoldDB" id="A0ABD3RAP9"/>
<keyword evidence="2 4" id="KW-0863">Zinc-finger</keyword>
<dbReference type="SUPFAM" id="SSF90229">
    <property type="entry name" value="CCCH zinc finger"/>
    <property type="match status" value="1"/>
</dbReference>
<comment type="caution">
    <text evidence="7">The sequence shown here is derived from an EMBL/GenBank/DDBJ whole genome shotgun (WGS) entry which is preliminary data.</text>
</comment>
<evidence type="ECO:0000313" key="8">
    <source>
        <dbReference type="Proteomes" id="UP001530377"/>
    </source>
</evidence>